<evidence type="ECO:0000259" key="5">
    <source>
        <dbReference type="PROSITE" id="PS51005"/>
    </source>
</evidence>
<name>A0AAF0WL21_DAUCS</name>
<dbReference type="GO" id="GO:0006355">
    <property type="term" value="P:regulation of DNA-templated transcription"/>
    <property type="evidence" value="ECO:0007669"/>
    <property type="project" value="InterPro"/>
</dbReference>
<reference evidence="6" key="1">
    <citation type="journal article" date="2016" name="Nat. Genet.">
        <title>A high-quality carrot genome assembly provides new insights into carotenoid accumulation and asterid genome evolution.</title>
        <authorList>
            <person name="Iorizzo M."/>
            <person name="Ellison S."/>
            <person name="Senalik D."/>
            <person name="Zeng P."/>
            <person name="Satapoomin P."/>
            <person name="Huang J."/>
            <person name="Bowman M."/>
            <person name="Iovene M."/>
            <person name="Sanseverino W."/>
            <person name="Cavagnaro P."/>
            <person name="Yildiz M."/>
            <person name="Macko-Podgorni A."/>
            <person name="Moranska E."/>
            <person name="Grzebelus E."/>
            <person name="Grzebelus D."/>
            <person name="Ashrafi H."/>
            <person name="Zheng Z."/>
            <person name="Cheng S."/>
            <person name="Spooner D."/>
            <person name="Van Deynze A."/>
            <person name="Simon P."/>
        </authorList>
    </citation>
    <scope>NUCLEOTIDE SEQUENCE</scope>
    <source>
        <tissue evidence="6">Leaf</tissue>
    </source>
</reference>
<keyword evidence="1" id="KW-0805">Transcription regulation</keyword>
<dbReference type="PROSITE" id="PS51005">
    <property type="entry name" value="NAC"/>
    <property type="match status" value="1"/>
</dbReference>
<accession>A0AAF0WL21</accession>
<evidence type="ECO:0000313" key="7">
    <source>
        <dbReference type="Proteomes" id="UP000077755"/>
    </source>
</evidence>
<evidence type="ECO:0000256" key="3">
    <source>
        <dbReference type="ARBA" id="ARBA00023163"/>
    </source>
</evidence>
<feature type="domain" description="NAC" evidence="5">
    <location>
        <begin position="11"/>
        <end position="69"/>
    </location>
</feature>
<keyword evidence="7" id="KW-1185">Reference proteome</keyword>
<dbReference type="Proteomes" id="UP000077755">
    <property type="component" value="Chromosome 3"/>
</dbReference>
<dbReference type="GO" id="GO:0003677">
    <property type="term" value="F:DNA binding"/>
    <property type="evidence" value="ECO:0007669"/>
    <property type="project" value="UniProtKB-KW"/>
</dbReference>
<reference evidence="6" key="2">
    <citation type="submission" date="2022-03" db="EMBL/GenBank/DDBJ databases">
        <title>Draft title - Genomic analysis of global carrot germplasm unveils the trajectory of domestication and the origin of high carotenoid orange carrot.</title>
        <authorList>
            <person name="Iorizzo M."/>
            <person name="Ellison S."/>
            <person name="Senalik D."/>
            <person name="Macko-Podgorni A."/>
            <person name="Grzebelus D."/>
            <person name="Bostan H."/>
            <person name="Rolling W."/>
            <person name="Curaba J."/>
            <person name="Simon P."/>
        </authorList>
    </citation>
    <scope>NUCLEOTIDE SEQUENCE</scope>
    <source>
        <tissue evidence="6">Leaf</tissue>
    </source>
</reference>
<keyword evidence="2" id="KW-0238">DNA-binding</keyword>
<protein>
    <recommendedName>
        <fullName evidence="5">NAC domain-containing protein</fullName>
    </recommendedName>
</protein>
<evidence type="ECO:0000256" key="1">
    <source>
        <dbReference type="ARBA" id="ARBA00023015"/>
    </source>
</evidence>
<keyword evidence="3" id="KW-0804">Transcription</keyword>
<dbReference type="Pfam" id="PF02365">
    <property type="entry name" value="NAM"/>
    <property type="match status" value="1"/>
</dbReference>
<evidence type="ECO:0000256" key="2">
    <source>
        <dbReference type="ARBA" id="ARBA00023125"/>
    </source>
</evidence>
<dbReference type="AlphaFoldDB" id="A0AAF0WL21"/>
<organism evidence="6 7">
    <name type="scientific">Daucus carota subsp. sativus</name>
    <name type="common">Carrot</name>
    <dbReference type="NCBI Taxonomy" id="79200"/>
    <lineage>
        <taxon>Eukaryota</taxon>
        <taxon>Viridiplantae</taxon>
        <taxon>Streptophyta</taxon>
        <taxon>Embryophyta</taxon>
        <taxon>Tracheophyta</taxon>
        <taxon>Spermatophyta</taxon>
        <taxon>Magnoliopsida</taxon>
        <taxon>eudicotyledons</taxon>
        <taxon>Gunneridae</taxon>
        <taxon>Pentapetalae</taxon>
        <taxon>asterids</taxon>
        <taxon>campanulids</taxon>
        <taxon>Apiales</taxon>
        <taxon>Apiaceae</taxon>
        <taxon>Apioideae</taxon>
        <taxon>Scandiceae</taxon>
        <taxon>Daucinae</taxon>
        <taxon>Daucus</taxon>
        <taxon>Daucus sect. Daucus</taxon>
    </lineage>
</organism>
<gene>
    <name evidence="6" type="ORF">DCAR_0311122</name>
</gene>
<proteinExistence type="predicted"/>
<evidence type="ECO:0000313" key="6">
    <source>
        <dbReference type="EMBL" id="WOG91867.1"/>
    </source>
</evidence>
<dbReference type="InterPro" id="IPR003441">
    <property type="entry name" value="NAC-dom"/>
</dbReference>
<sequence>MEQEAEHSAKVKPGFHFHPTALELIVHYLQTKVLGVSYHQGIINEHVDLYRDVTPEQLKGFFLNYYVYT</sequence>
<dbReference type="EMBL" id="CP093345">
    <property type="protein sequence ID" value="WOG91867.1"/>
    <property type="molecule type" value="Genomic_DNA"/>
</dbReference>
<keyword evidence="4" id="KW-0539">Nucleus</keyword>
<dbReference type="SUPFAM" id="SSF101941">
    <property type="entry name" value="NAC domain"/>
    <property type="match status" value="1"/>
</dbReference>
<evidence type="ECO:0000256" key="4">
    <source>
        <dbReference type="ARBA" id="ARBA00023242"/>
    </source>
</evidence>
<dbReference type="InterPro" id="IPR036093">
    <property type="entry name" value="NAC_dom_sf"/>
</dbReference>